<dbReference type="SUPFAM" id="SSF109604">
    <property type="entry name" value="HD-domain/PDEase-like"/>
    <property type="match status" value="1"/>
</dbReference>
<feature type="transmembrane region" description="Helical" evidence="1">
    <location>
        <begin position="109"/>
        <end position="130"/>
    </location>
</feature>
<keyword evidence="1" id="KW-0472">Membrane</keyword>
<evidence type="ECO:0000259" key="3">
    <source>
        <dbReference type="PROSITE" id="PS51832"/>
    </source>
</evidence>
<feature type="transmembrane region" description="Helical" evidence="1">
    <location>
        <begin position="175"/>
        <end position="195"/>
    </location>
</feature>
<dbReference type="PANTHER" id="PTHR43155">
    <property type="entry name" value="CYCLIC DI-GMP PHOSPHODIESTERASE PA4108-RELATED"/>
    <property type="match status" value="1"/>
</dbReference>
<accession>A0A494Y191</accession>
<organism evidence="4 5">
    <name type="scientific">Cohnella endophytica</name>
    <dbReference type="NCBI Taxonomy" id="2419778"/>
    <lineage>
        <taxon>Bacteria</taxon>
        <taxon>Bacillati</taxon>
        <taxon>Bacillota</taxon>
        <taxon>Bacilli</taxon>
        <taxon>Bacillales</taxon>
        <taxon>Paenibacillaceae</taxon>
        <taxon>Cohnella</taxon>
    </lineage>
</organism>
<feature type="domain" description="HD" evidence="2">
    <location>
        <begin position="242"/>
        <end position="373"/>
    </location>
</feature>
<dbReference type="PROSITE" id="PS51832">
    <property type="entry name" value="HD_GYP"/>
    <property type="match status" value="1"/>
</dbReference>
<feature type="transmembrane region" description="Helical" evidence="1">
    <location>
        <begin position="77"/>
        <end position="97"/>
    </location>
</feature>
<evidence type="ECO:0000259" key="2">
    <source>
        <dbReference type="PROSITE" id="PS51831"/>
    </source>
</evidence>
<dbReference type="EMBL" id="RBZM01000005">
    <property type="protein sequence ID" value="RKP54112.1"/>
    <property type="molecule type" value="Genomic_DNA"/>
</dbReference>
<gene>
    <name evidence="4" type="ORF">D7Z26_12055</name>
</gene>
<reference evidence="4 5" key="1">
    <citation type="submission" date="2018-10" db="EMBL/GenBank/DDBJ databases">
        <title>Cohnella sp. M2MS4P-1, whole genome shotgun sequence.</title>
        <authorList>
            <person name="Tuo L."/>
        </authorList>
    </citation>
    <scope>NUCLEOTIDE SEQUENCE [LARGE SCALE GENOMIC DNA]</scope>
    <source>
        <strain evidence="4 5">M2MS4P-1</strain>
    </source>
</reference>
<proteinExistence type="predicted"/>
<dbReference type="SMART" id="SM00471">
    <property type="entry name" value="HDc"/>
    <property type="match status" value="1"/>
</dbReference>
<evidence type="ECO:0000313" key="5">
    <source>
        <dbReference type="Proteomes" id="UP000282076"/>
    </source>
</evidence>
<dbReference type="OrthoDB" id="9759601at2"/>
<feature type="transmembrane region" description="Helical" evidence="1">
    <location>
        <begin position="41"/>
        <end position="65"/>
    </location>
</feature>
<dbReference type="PANTHER" id="PTHR43155:SF2">
    <property type="entry name" value="CYCLIC DI-GMP PHOSPHODIESTERASE PA4108"/>
    <property type="match status" value="1"/>
</dbReference>
<comment type="caution">
    <text evidence="4">The sequence shown here is derived from an EMBL/GenBank/DDBJ whole genome shotgun (WGS) entry which is preliminary data.</text>
</comment>
<feature type="transmembrane region" description="Helical" evidence="1">
    <location>
        <begin position="150"/>
        <end position="169"/>
    </location>
</feature>
<feature type="transmembrane region" description="Helical" evidence="1">
    <location>
        <begin position="7"/>
        <end position="26"/>
    </location>
</feature>
<dbReference type="Pfam" id="PF13487">
    <property type="entry name" value="HD_5"/>
    <property type="match status" value="1"/>
</dbReference>
<name>A0A494Y191_9BACL</name>
<dbReference type="InterPro" id="IPR006674">
    <property type="entry name" value="HD_domain"/>
</dbReference>
<protein>
    <submittedName>
        <fullName evidence="4">HD-GYP domain-containing protein</fullName>
    </submittedName>
</protein>
<evidence type="ECO:0000256" key="1">
    <source>
        <dbReference type="SAM" id="Phobius"/>
    </source>
</evidence>
<dbReference type="Gene3D" id="1.10.3210.10">
    <property type="entry name" value="Hypothetical protein af1432"/>
    <property type="match status" value="1"/>
</dbReference>
<dbReference type="InterPro" id="IPR003607">
    <property type="entry name" value="HD/PDEase_dom"/>
</dbReference>
<dbReference type="InterPro" id="IPR037522">
    <property type="entry name" value="HD_GYP_dom"/>
</dbReference>
<keyword evidence="1" id="KW-0812">Transmembrane</keyword>
<dbReference type="RefSeq" id="WP_120977204.1">
    <property type="nucleotide sequence ID" value="NZ_RBZM01000005.1"/>
</dbReference>
<dbReference type="CDD" id="cd00077">
    <property type="entry name" value="HDc"/>
    <property type="match status" value="1"/>
</dbReference>
<dbReference type="PROSITE" id="PS51831">
    <property type="entry name" value="HD"/>
    <property type="match status" value="1"/>
</dbReference>
<keyword evidence="5" id="KW-1185">Reference proteome</keyword>
<feature type="domain" description="HD-GYP" evidence="3">
    <location>
        <begin position="220"/>
        <end position="421"/>
    </location>
</feature>
<dbReference type="Proteomes" id="UP000282076">
    <property type="component" value="Unassembled WGS sequence"/>
</dbReference>
<dbReference type="AlphaFoldDB" id="A0A494Y191"/>
<keyword evidence="1" id="KW-1133">Transmembrane helix</keyword>
<sequence length="421" mass="48297">MVLWNITTLVAFGFINFFSYSIYYFMNASLKIKFREDGHLFAWLASLWVGGLPLLGYSILIYLTVYIYSHEKKQQPLYFKNFLVFALQVSVMIPVFITTKKLVLVSPFIGLYVSIMLALFATQLVTIVSYHLLYSVSWKGKRWRQKAFEFVWMDAFSISTFLFVNRLLPQLENGFYWRLSSQAFLLIFVILRFGMRSIGISQRDKIVETMNESQELNGKLSVANNQVLTAFALSLEKRDAYTAGHSERVAMYANKIAIELGVDPKIQRSIYLGGLLHDIGKIGIPDVVLNKLGALTEEEYSIMKRHPVIGEELLRGIYHNYPLIKEDEKQVIIEIVLYHHERPDGKGYPRGLYDDQIPIWSKIVGVADAYDAMTTNRSYRPAMTTERAASILINGSGTQFWRRAVEALVKIEGIEKKSMLV</sequence>
<evidence type="ECO:0000313" key="4">
    <source>
        <dbReference type="EMBL" id="RKP54112.1"/>
    </source>
</evidence>